<dbReference type="GO" id="GO:0034599">
    <property type="term" value="P:cellular response to oxidative stress"/>
    <property type="evidence" value="ECO:0007669"/>
    <property type="project" value="UniProtKB-ARBA"/>
</dbReference>
<evidence type="ECO:0000256" key="1">
    <source>
        <dbReference type="ARBA" id="ARBA00012513"/>
    </source>
</evidence>
<dbReference type="GO" id="GO:0005524">
    <property type="term" value="F:ATP binding"/>
    <property type="evidence" value="ECO:0007669"/>
    <property type="project" value="UniProtKB-UniRule"/>
</dbReference>
<feature type="region of interest" description="Disordered" evidence="11">
    <location>
        <begin position="444"/>
        <end position="463"/>
    </location>
</feature>
<dbReference type="EC" id="2.7.11.1" evidence="1"/>
<evidence type="ECO:0000256" key="3">
    <source>
        <dbReference type="ARBA" id="ARBA00022679"/>
    </source>
</evidence>
<dbReference type="GeneID" id="28723273"/>
<dbReference type="PROSITE" id="PS00107">
    <property type="entry name" value="PROTEIN_KINASE_ATP"/>
    <property type="match status" value="1"/>
</dbReference>
<dbReference type="SUPFAM" id="SSF56112">
    <property type="entry name" value="Protein kinase-like (PK-like)"/>
    <property type="match status" value="1"/>
</dbReference>
<evidence type="ECO:0000256" key="10">
    <source>
        <dbReference type="PROSITE-ProRule" id="PRU10141"/>
    </source>
</evidence>
<feature type="compositionally biased region" description="Acidic residues" evidence="11">
    <location>
        <begin position="107"/>
        <end position="121"/>
    </location>
</feature>
<dbReference type="InterPro" id="IPR017441">
    <property type="entry name" value="Protein_kinase_ATP_BS"/>
</dbReference>
<evidence type="ECO:0000256" key="6">
    <source>
        <dbReference type="ARBA" id="ARBA00022840"/>
    </source>
</evidence>
<dbReference type="PROSITE" id="PS50011">
    <property type="entry name" value="PROTEIN_KINASE_DOM"/>
    <property type="match status" value="1"/>
</dbReference>
<keyword evidence="7" id="KW-0112">Calmodulin-binding</keyword>
<dbReference type="GO" id="GO:0040020">
    <property type="term" value="P:regulation of meiotic nuclear division"/>
    <property type="evidence" value="ECO:0007669"/>
    <property type="project" value="UniProtKB-ARBA"/>
</dbReference>
<dbReference type="InterPro" id="IPR008271">
    <property type="entry name" value="Ser/Thr_kinase_AS"/>
</dbReference>
<dbReference type="FunFam" id="1.10.510.10:FF:000731">
    <property type="entry name" value="Serine/threonine-protein kinase RCK1"/>
    <property type="match status" value="1"/>
</dbReference>
<dbReference type="PROSITE" id="PS00108">
    <property type="entry name" value="PROTEIN_KINASE_ST"/>
    <property type="match status" value="1"/>
</dbReference>
<evidence type="ECO:0000256" key="11">
    <source>
        <dbReference type="SAM" id="MobiDB-lite"/>
    </source>
</evidence>
<keyword evidence="14" id="KW-1185">Reference proteome</keyword>
<feature type="region of interest" description="Disordered" evidence="11">
    <location>
        <begin position="488"/>
        <end position="514"/>
    </location>
</feature>
<evidence type="ECO:0000259" key="12">
    <source>
        <dbReference type="PROSITE" id="PS50011"/>
    </source>
</evidence>
<name>A0A109UYL5_9SACH</name>
<dbReference type="GO" id="GO:0004674">
    <property type="term" value="F:protein serine/threonine kinase activity"/>
    <property type="evidence" value="ECO:0007669"/>
    <property type="project" value="UniProtKB-KW"/>
</dbReference>
<feature type="domain" description="Protein kinase" evidence="12">
    <location>
        <begin position="130"/>
        <end position="439"/>
    </location>
</feature>
<dbReference type="GO" id="GO:0005516">
    <property type="term" value="F:calmodulin binding"/>
    <property type="evidence" value="ECO:0007669"/>
    <property type="project" value="UniProtKB-KW"/>
</dbReference>
<dbReference type="Pfam" id="PF00069">
    <property type="entry name" value="Pkinase"/>
    <property type="match status" value="1"/>
</dbReference>
<dbReference type="SMART" id="SM00220">
    <property type="entry name" value="S_TKc"/>
    <property type="match status" value="1"/>
</dbReference>
<gene>
    <name evidence="13" type="ORF">AW171_hschr31910</name>
</gene>
<evidence type="ECO:0000256" key="2">
    <source>
        <dbReference type="ARBA" id="ARBA00022527"/>
    </source>
</evidence>
<dbReference type="EMBL" id="CP014243">
    <property type="protein sequence ID" value="AMD20040.1"/>
    <property type="molecule type" value="Genomic_DNA"/>
</dbReference>
<comment type="catalytic activity">
    <reaction evidence="9">
        <text>L-seryl-[protein] + ATP = O-phospho-L-seryl-[protein] + ADP + H(+)</text>
        <dbReference type="Rhea" id="RHEA:17989"/>
        <dbReference type="Rhea" id="RHEA-COMP:9863"/>
        <dbReference type="Rhea" id="RHEA-COMP:11604"/>
        <dbReference type="ChEBI" id="CHEBI:15378"/>
        <dbReference type="ChEBI" id="CHEBI:29999"/>
        <dbReference type="ChEBI" id="CHEBI:30616"/>
        <dbReference type="ChEBI" id="CHEBI:83421"/>
        <dbReference type="ChEBI" id="CHEBI:456216"/>
        <dbReference type="EC" id="2.7.11.1"/>
    </reaction>
</comment>
<evidence type="ECO:0000256" key="8">
    <source>
        <dbReference type="ARBA" id="ARBA00047899"/>
    </source>
</evidence>
<evidence type="ECO:0000256" key="5">
    <source>
        <dbReference type="ARBA" id="ARBA00022777"/>
    </source>
</evidence>
<keyword evidence="6 10" id="KW-0067">ATP-binding</keyword>
<feature type="compositionally biased region" description="Basic and acidic residues" evidence="11">
    <location>
        <begin position="75"/>
        <end position="106"/>
    </location>
</feature>
<dbReference type="AlphaFoldDB" id="A0A109UYL5"/>
<evidence type="ECO:0000313" key="13">
    <source>
        <dbReference type="EMBL" id="AMD20040.1"/>
    </source>
</evidence>
<dbReference type="InterPro" id="IPR000719">
    <property type="entry name" value="Prot_kinase_dom"/>
</dbReference>
<organism evidence="13 14">
    <name type="scientific">Eremothecium sinecaudum</name>
    <dbReference type="NCBI Taxonomy" id="45286"/>
    <lineage>
        <taxon>Eukaryota</taxon>
        <taxon>Fungi</taxon>
        <taxon>Dikarya</taxon>
        <taxon>Ascomycota</taxon>
        <taxon>Saccharomycotina</taxon>
        <taxon>Saccharomycetes</taxon>
        <taxon>Saccharomycetales</taxon>
        <taxon>Saccharomycetaceae</taxon>
        <taxon>Eremothecium</taxon>
    </lineage>
</organism>
<accession>A0A109UYL5</accession>
<evidence type="ECO:0000256" key="4">
    <source>
        <dbReference type="ARBA" id="ARBA00022741"/>
    </source>
</evidence>
<evidence type="ECO:0000313" key="14">
    <source>
        <dbReference type="Proteomes" id="UP000243052"/>
    </source>
</evidence>
<keyword evidence="5" id="KW-0418">Kinase</keyword>
<protein>
    <recommendedName>
        <fullName evidence="1">non-specific serine/threonine protein kinase</fullName>
        <ecNumber evidence="1">2.7.11.1</ecNumber>
    </recommendedName>
</protein>
<dbReference type="Gene3D" id="1.10.510.10">
    <property type="entry name" value="Transferase(Phosphotransferase) domain 1"/>
    <property type="match status" value="1"/>
</dbReference>
<comment type="catalytic activity">
    <reaction evidence="8">
        <text>L-threonyl-[protein] + ATP = O-phospho-L-threonyl-[protein] + ADP + H(+)</text>
        <dbReference type="Rhea" id="RHEA:46608"/>
        <dbReference type="Rhea" id="RHEA-COMP:11060"/>
        <dbReference type="Rhea" id="RHEA-COMP:11605"/>
        <dbReference type="ChEBI" id="CHEBI:15378"/>
        <dbReference type="ChEBI" id="CHEBI:30013"/>
        <dbReference type="ChEBI" id="CHEBI:30616"/>
        <dbReference type="ChEBI" id="CHEBI:61977"/>
        <dbReference type="ChEBI" id="CHEBI:456216"/>
        <dbReference type="EC" id="2.7.11.1"/>
    </reaction>
</comment>
<keyword evidence="2" id="KW-0723">Serine/threonine-protein kinase</keyword>
<evidence type="ECO:0000256" key="9">
    <source>
        <dbReference type="ARBA" id="ARBA00048679"/>
    </source>
</evidence>
<dbReference type="PANTHER" id="PTHR24347">
    <property type="entry name" value="SERINE/THREONINE-PROTEIN KINASE"/>
    <property type="match status" value="1"/>
</dbReference>
<dbReference type="STRING" id="45286.A0A109UYL5"/>
<dbReference type="Proteomes" id="UP000243052">
    <property type="component" value="Chromosome iii"/>
</dbReference>
<evidence type="ECO:0000256" key="7">
    <source>
        <dbReference type="ARBA" id="ARBA00022860"/>
    </source>
</evidence>
<dbReference type="OrthoDB" id="1738954at2759"/>
<keyword evidence="3" id="KW-0808">Transferase</keyword>
<keyword evidence="4 10" id="KW-0547">Nucleotide-binding</keyword>
<feature type="binding site" evidence="10">
    <location>
        <position position="167"/>
    </location>
    <ligand>
        <name>ATP</name>
        <dbReference type="ChEBI" id="CHEBI:30616"/>
    </ligand>
</feature>
<dbReference type="RefSeq" id="XP_017987036.1">
    <property type="nucleotide sequence ID" value="XM_018131076.1"/>
</dbReference>
<proteinExistence type="predicted"/>
<feature type="region of interest" description="Disordered" evidence="11">
    <location>
        <begin position="1"/>
        <end position="126"/>
    </location>
</feature>
<reference evidence="13 14" key="1">
    <citation type="submission" date="2016-01" db="EMBL/GenBank/DDBJ databases">
        <title>Genome sequence of the yeast Holleya sinecauda.</title>
        <authorList>
            <person name="Dietrich F.S."/>
        </authorList>
    </citation>
    <scope>NUCLEOTIDE SEQUENCE [LARGE SCALE GENOMIC DNA]</scope>
    <source>
        <strain evidence="13 14">ATCC 58844</strain>
    </source>
</reference>
<sequence length="550" mass="61751">MITHLKNFWRRKPKNQNCQKGSENAGPYPWKALSSTTDGKQHGGTPEKLTTDLPLAHGNLQGSKNQGDVDEEESGDRKSSESLKPPVKEKYEEDVSEQRSGEKQSEGEDEDEEDEEPEEDFPAQKEITGYKLISKIGEGAFSEVYRALPLKHVLGSSKSRYKQVAIKIIHKQKLSSTDRSKGNDSGVKVATREQVLKEVSIHKMVSSGKHIVTFIEFQETEFLYCIVQELLVGGEIFGEIVKFTYFSEDLSRHVIKQLALAVKHMHTLGVVHRDIKPENLLFEPIELIPSPHPKLRKSDDPKAKLDEGVFRPNIGGGGIGVVKLADFGLSKQIFSSNTKTPCGTVGYTAPEVVKDERYSTKVDMWGIGCVLYTMLCGFPPFYDKQIDVLTELISRGQYTFLEPWWDEISNGAKNAVRKLLEVNPNNRYDIDEFLNDPWLNATNSSQDFPHPTPRSSHTRKPYKKDSALLYSPAAVVMRDAFDVSNAVQRKEEAKRHTPGGHALGALHESDEDTAKSTLNNLEQEAFNLCLDNSTIIQRRHRKNNLSPFGG</sequence>
<dbReference type="InterPro" id="IPR011009">
    <property type="entry name" value="Kinase-like_dom_sf"/>
</dbReference>